<feature type="chain" id="PRO_5045255733" description="DUF4259 domain-containing protein" evidence="1">
    <location>
        <begin position="23"/>
        <end position="153"/>
    </location>
</feature>
<proteinExistence type="predicted"/>
<reference evidence="2 3" key="1">
    <citation type="submission" date="2023-07" db="EMBL/GenBank/DDBJ databases">
        <title>Sorghum-associated microbial communities from plants grown in Nebraska, USA.</title>
        <authorList>
            <person name="Schachtman D."/>
        </authorList>
    </citation>
    <scope>NUCLEOTIDE SEQUENCE [LARGE SCALE GENOMIC DNA]</scope>
    <source>
        <strain evidence="2 3">BE313</strain>
    </source>
</reference>
<comment type="caution">
    <text evidence="2">The sequence shown here is derived from an EMBL/GenBank/DDBJ whole genome shotgun (WGS) entry which is preliminary data.</text>
</comment>
<dbReference type="Proteomes" id="UP001180487">
    <property type="component" value="Unassembled WGS sequence"/>
</dbReference>
<name>A0ABU2C415_9BURK</name>
<dbReference type="EMBL" id="JAVDXT010000001">
    <property type="protein sequence ID" value="MDR7376070.1"/>
    <property type="molecule type" value="Genomic_DNA"/>
</dbReference>
<evidence type="ECO:0000313" key="3">
    <source>
        <dbReference type="Proteomes" id="UP001180487"/>
    </source>
</evidence>
<gene>
    <name evidence="2" type="ORF">J2X19_000728</name>
</gene>
<accession>A0ABU2C415</accession>
<protein>
    <recommendedName>
        <fullName evidence="4">DUF4259 domain-containing protein</fullName>
    </recommendedName>
</protein>
<sequence length="153" mass="15908">MNYLKQVGVALFMALIGITANAGTWGEGPFDNDDAQDWLAECSRSATPAVISQAIESALKPGPVDATEGSIAIAAAEVVAAAHGKGIDALNAQVAPCLAKKPTTEIRALAPQARKVVARVADPNSSELAQLWAEGKPNRWALGLTRLAARLQP</sequence>
<keyword evidence="1" id="KW-0732">Signal</keyword>
<dbReference type="RefSeq" id="WP_310370747.1">
    <property type="nucleotide sequence ID" value="NZ_JAVDXT010000001.1"/>
</dbReference>
<organism evidence="2 3">
    <name type="scientific">Rhodoferax ferrireducens</name>
    <dbReference type="NCBI Taxonomy" id="192843"/>
    <lineage>
        <taxon>Bacteria</taxon>
        <taxon>Pseudomonadati</taxon>
        <taxon>Pseudomonadota</taxon>
        <taxon>Betaproteobacteria</taxon>
        <taxon>Burkholderiales</taxon>
        <taxon>Comamonadaceae</taxon>
        <taxon>Rhodoferax</taxon>
    </lineage>
</organism>
<evidence type="ECO:0000313" key="2">
    <source>
        <dbReference type="EMBL" id="MDR7376070.1"/>
    </source>
</evidence>
<evidence type="ECO:0008006" key="4">
    <source>
        <dbReference type="Google" id="ProtNLM"/>
    </source>
</evidence>
<dbReference type="Pfam" id="PF14078">
    <property type="entry name" value="DUF4259"/>
    <property type="match status" value="1"/>
</dbReference>
<feature type="signal peptide" evidence="1">
    <location>
        <begin position="1"/>
        <end position="22"/>
    </location>
</feature>
<evidence type="ECO:0000256" key="1">
    <source>
        <dbReference type="SAM" id="SignalP"/>
    </source>
</evidence>
<dbReference type="InterPro" id="IPR025355">
    <property type="entry name" value="DUF4259"/>
</dbReference>
<keyword evidence="3" id="KW-1185">Reference proteome</keyword>